<dbReference type="PROSITE" id="PS00211">
    <property type="entry name" value="ABC_TRANSPORTER_1"/>
    <property type="match status" value="1"/>
</dbReference>
<keyword evidence="7" id="KW-1185">Reference proteome</keyword>
<dbReference type="RefSeq" id="WP_100344773.1">
    <property type="nucleotide sequence ID" value="NZ_PGFB01000003.1"/>
</dbReference>
<name>A0A2M9BW97_9MICO</name>
<comment type="caution">
    <text evidence="6">The sequence shown here is derived from an EMBL/GenBank/DDBJ whole genome shotgun (WGS) entry which is preliminary data.</text>
</comment>
<proteinExistence type="predicted"/>
<dbReference type="InterPro" id="IPR051782">
    <property type="entry name" value="ABC_Transporter_VariousFunc"/>
</dbReference>
<dbReference type="PANTHER" id="PTHR42939">
    <property type="entry name" value="ABC TRANSPORTER ATP-BINDING PROTEIN ALBC-RELATED"/>
    <property type="match status" value="1"/>
</dbReference>
<dbReference type="InterPro" id="IPR003593">
    <property type="entry name" value="AAA+_ATPase"/>
</dbReference>
<reference evidence="6 7" key="1">
    <citation type="submission" date="2017-11" db="EMBL/GenBank/DDBJ databases">
        <title>Genomic Encyclopedia of Archaeal and Bacterial Type Strains, Phase II (KMG-II): From Individual Species to Whole Genera.</title>
        <authorList>
            <person name="Goeker M."/>
        </authorList>
    </citation>
    <scope>NUCLEOTIDE SEQUENCE [LARGE SCALE GENOMIC DNA]</scope>
    <source>
        <strain evidence="6 7">DSM 25625</strain>
    </source>
</reference>
<dbReference type="InterPro" id="IPR003439">
    <property type="entry name" value="ABC_transporter-like_ATP-bd"/>
</dbReference>
<dbReference type="PANTHER" id="PTHR42939:SF1">
    <property type="entry name" value="ABC TRANSPORTER ATP-BINDING PROTEIN ALBC-RELATED"/>
    <property type="match status" value="1"/>
</dbReference>
<evidence type="ECO:0000313" key="7">
    <source>
        <dbReference type="Proteomes" id="UP000230161"/>
    </source>
</evidence>
<feature type="region of interest" description="Disordered" evidence="4">
    <location>
        <begin position="226"/>
        <end position="257"/>
    </location>
</feature>
<dbReference type="GO" id="GO:0005524">
    <property type="term" value="F:ATP binding"/>
    <property type="evidence" value="ECO:0007669"/>
    <property type="project" value="UniProtKB-KW"/>
</dbReference>
<organism evidence="6 7">
    <name type="scientific">Compostimonas suwonensis</name>
    <dbReference type="NCBI Taxonomy" id="1048394"/>
    <lineage>
        <taxon>Bacteria</taxon>
        <taxon>Bacillati</taxon>
        <taxon>Actinomycetota</taxon>
        <taxon>Actinomycetes</taxon>
        <taxon>Micrococcales</taxon>
        <taxon>Microbacteriaceae</taxon>
        <taxon>Compostimonas</taxon>
    </lineage>
</organism>
<dbReference type="Pfam" id="PF00005">
    <property type="entry name" value="ABC_tran"/>
    <property type="match status" value="1"/>
</dbReference>
<dbReference type="PROSITE" id="PS50893">
    <property type="entry name" value="ABC_TRANSPORTER_2"/>
    <property type="match status" value="1"/>
</dbReference>
<sequence length="296" mass="32384">MTGEAVLPIELDQVTKRYGDRTVLREVDLALAPGTSFVIEGANGSGKSTLLRLIAGVAQPTSGRLRGIPRRVGYLPERFTPPPLMRADAYLRHIGRISGLTTARARARTEELMELLVIRPTPRHRLGTLSKGNLQKVGIAQVFVADHELIVLDEPRTGLEISAWPTLSQLIRDRAAQGGLVVSTEHEPGVIDDAQNLLRVNEGRVATAEARQRTPRSRRFRILARPTGTDPAGRLPPLSEFRTAQVDAPTDARTSADLHSDEVRIRVEAAEKDALLLELLQSGWSVTDVRSEDGDA</sequence>
<dbReference type="AlphaFoldDB" id="A0A2M9BW97"/>
<dbReference type="GO" id="GO:0016887">
    <property type="term" value="F:ATP hydrolysis activity"/>
    <property type="evidence" value="ECO:0007669"/>
    <property type="project" value="InterPro"/>
</dbReference>
<dbReference type="SMART" id="SM00382">
    <property type="entry name" value="AAA"/>
    <property type="match status" value="1"/>
</dbReference>
<keyword evidence="3" id="KW-0067">ATP-binding</keyword>
<protein>
    <submittedName>
        <fullName evidence="6">ABC-type multidrug transport system ATPase subunit</fullName>
    </submittedName>
</protein>
<evidence type="ECO:0000259" key="5">
    <source>
        <dbReference type="PROSITE" id="PS50893"/>
    </source>
</evidence>
<keyword evidence="2" id="KW-0547">Nucleotide-binding</keyword>
<dbReference type="InterPro" id="IPR027417">
    <property type="entry name" value="P-loop_NTPase"/>
</dbReference>
<gene>
    <name evidence="6" type="ORF">CLV54_1981</name>
</gene>
<evidence type="ECO:0000256" key="1">
    <source>
        <dbReference type="ARBA" id="ARBA00022448"/>
    </source>
</evidence>
<dbReference type="EMBL" id="PGFB01000003">
    <property type="protein sequence ID" value="PJJ62184.1"/>
    <property type="molecule type" value="Genomic_DNA"/>
</dbReference>
<accession>A0A2M9BW97</accession>
<dbReference type="Proteomes" id="UP000230161">
    <property type="component" value="Unassembled WGS sequence"/>
</dbReference>
<evidence type="ECO:0000256" key="4">
    <source>
        <dbReference type="SAM" id="MobiDB-lite"/>
    </source>
</evidence>
<dbReference type="SUPFAM" id="SSF52540">
    <property type="entry name" value="P-loop containing nucleoside triphosphate hydrolases"/>
    <property type="match status" value="1"/>
</dbReference>
<feature type="domain" description="ABC transporter" evidence="5">
    <location>
        <begin position="9"/>
        <end position="227"/>
    </location>
</feature>
<dbReference type="Gene3D" id="3.40.50.300">
    <property type="entry name" value="P-loop containing nucleotide triphosphate hydrolases"/>
    <property type="match status" value="1"/>
</dbReference>
<evidence type="ECO:0000256" key="3">
    <source>
        <dbReference type="ARBA" id="ARBA00022840"/>
    </source>
</evidence>
<dbReference type="InterPro" id="IPR017871">
    <property type="entry name" value="ABC_transporter-like_CS"/>
</dbReference>
<dbReference type="OrthoDB" id="9804819at2"/>
<evidence type="ECO:0000256" key="2">
    <source>
        <dbReference type="ARBA" id="ARBA00022741"/>
    </source>
</evidence>
<evidence type="ECO:0000313" key="6">
    <source>
        <dbReference type="EMBL" id="PJJ62184.1"/>
    </source>
</evidence>
<keyword evidence="1" id="KW-0813">Transport</keyword>